<keyword evidence="3 5" id="KW-1133">Transmembrane helix</keyword>
<dbReference type="InterPro" id="IPR000832">
    <property type="entry name" value="GPCR_2_secretin-like"/>
</dbReference>
<evidence type="ECO:0000256" key="1">
    <source>
        <dbReference type="ARBA" id="ARBA00004141"/>
    </source>
</evidence>
<protein>
    <recommendedName>
        <fullName evidence="6">G-protein coupled receptors family 2 profile 2 domain-containing protein</fullName>
    </recommendedName>
</protein>
<evidence type="ECO:0000259" key="6">
    <source>
        <dbReference type="PROSITE" id="PS50261"/>
    </source>
</evidence>
<evidence type="ECO:0000256" key="4">
    <source>
        <dbReference type="ARBA" id="ARBA00023136"/>
    </source>
</evidence>
<feature type="transmembrane region" description="Helical" evidence="5">
    <location>
        <begin position="80"/>
        <end position="98"/>
    </location>
</feature>
<dbReference type="Gene3D" id="1.20.1070.10">
    <property type="entry name" value="Rhodopsin 7-helix transmembrane proteins"/>
    <property type="match status" value="1"/>
</dbReference>
<dbReference type="GO" id="GO:0016020">
    <property type="term" value="C:membrane"/>
    <property type="evidence" value="ECO:0007669"/>
    <property type="project" value="UniProtKB-SubCell"/>
</dbReference>
<organism evidence="7 8">
    <name type="scientific">Rhipicephalus sanguineus</name>
    <name type="common">Brown dog tick</name>
    <name type="synonym">Ixodes sanguineus</name>
    <dbReference type="NCBI Taxonomy" id="34632"/>
    <lineage>
        <taxon>Eukaryota</taxon>
        <taxon>Metazoa</taxon>
        <taxon>Ecdysozoa</taxon>
        <taxon>Arthropoda</taxon>
        <taxon>Chelicerata</taxon>
        <taxon>Arachnida</taxon>
        <taxon>Acari</taxon>
        <taxon>Parasitiformes</taxon>
        <taxon>Ixodida</taxon>
        <taxon>Ixodoidea</taxon>
        <taxon>Ixodidae</taxon>
        <taxon>Rhipicephalinae</taxon>
        <taxon>Rhipicephalus</taxon>
        <taxon>Rhipicephalus</taxon>
    </lineage>
</organism>
<evidence type="ECO:0000256" key="3">
    <source>
        <dbReference type="ARBA" id="ARBA00022989"/>
    </source>
</evidence>
<feature type="transmembrane region" description="Helical" evidence="5">
    <location>
        <begin position="159"/>
        <end position="179"/>
    </location>
</feature>
<dbReference type="PRINTS" id="PR02001">
    <property type="entry name" value="GCR1CAMPR"/>
</dbReference>
<dbReference type="VEuPathDB" id="VectorBase:RSAN_047648"/>
<feature type="transmembrane region" description="Helical" evidence="5">
    <location>
        <begin position="110"/>
        <end position="127"/>
    </location>
</feature>
<reference evidence="7" key="2">
    <citation type="submission" date="2021-09" db="EMBL/GenBank/DDBJ databases">
        <authorList>
            <person name="Jia N."/>
            <person name="Wang J."/>
            <person name="Shi W."/>
            <person name="Du L."/>
            <person name="Sun Y."/>
            <person name="Zhan W."/>
            <person name="Jiang J."/>
            <person name="Wang Q."/>
            <person name="Zhang B."/>
            <person name="Ji P."/>
            <person name="Sakyi L.B."/>
            <person name="Cui X."/>
            <person name="Yuan T."/>
            <person name="Jiang B."/>
            <person name="Yang W."/>
            <person name="Lam T.T.-Y."/>
            <person name="Chang Q."/>
            <person name="Ding S."/>
            <person name="Wang X."/>
            <person name="Zhu J."/>
            <person name="Ruan X."/>
            <person name="Zhao L."/>
            <person name="Wei J."/>
            <person name="Que T."/>
            <person name="Du C."/>
            <person name="Cheng J."/>
            <person name="Dai P."/>
            <person name="Han X."/>
            <person name="Huang E."/>
            <person name="Gao Y."/>
            <person name="Liu J."/>
            <person name="Shao H."/>
            <person name="Ye R."/>
            <person name="Li L."/>
            <person name="Wei W."/>
            <person name="Wang X."/>
            <person name="Wang C."/>
            <person name="Huo Q."/>
            <person name="Li W."/>
            <person name="Guo W."/>
            <person name="Chen H."/>
            <person name="Chen S."/>
            <person name="Zhou L."/>
            <person name="Zhou L."/>
            <person name="Ni X."/>
            <person name="Tian J."/>
            <person name="Zhou Y."/>
            <person name="Sheng Y."/>
            <person name="Liu T."/>
            <person name="Pan Y."/>
            <person name="Xia L."/>
            <person name="Li J."/>
            <person name="Zhao F."/>
            <person name="Cao W."/>
        </authorList>
    </citation>
    <scope>NUCLEOTIDE SEQUENCE</scope>
    <source>
        <strain evidence="7">Rsan-2018</strain>
        <tissue evidence="7">Larvae</tissue>
    </source>
</reference>
<dbReference type="SUPFAM" id="SSF81321">
    <property type="entry name" value="Family A G protein-coupled receptor-like"/>
    <property type="match status" value="1"/>
</dbReference>
<dbReference type="InterPro" id="IPR053231">
    <property type="entry name" value="GPCR_LN-TM7"/>
</dbReference>
<dbReference type="OMA" id="AVWFAFC"/>
<dbReference type="InterPro" id="IPR022343">
    <property type="entry name" value="GCR1-cAMP_receptor"/>
</dbReference>
<evidence type="ECO:0000313" key="8">
    <source>
        <dbReference type="Proteomes" id="UP000821837"/>
    </source>
</evidence>
<proteinExistence type="predicted"/>
<feature type="transmembrane region" description="Helical" evidence="5">
    <location>
        <begin position="199"/>
        <end position="225"/>
    </location>
</feature>
<comment type="subcellular location">
    <subcellularLocation>
        <location evidence="1">Membrane</location>
        <topology evidence="1">Multi-pass membrane protein</topology>
    </subcellularLocation>
</comment>
<dbReference type="Proteomes" id="UP000821837">
    <property type="component" value="Unassembled WGS sequence"/>
</dbReference>
<feature type="transmembrane region" description="Helical" evidence="5">
    <location>
        <begin position="277"/>
        <end position="298"/>
    </location>
</feature>
<dbReference type="AlphaFoldDB" id="A0A9D4SY39"/>
<keyword evidence="2 5" id="KW-0812">Transmembrane</keyword>
<keyword evidence="8" id="KW-1185">Reference proteome</keyword>
<evidence type="ECO:0000256" key="5">
    <source>
        <dbReference type="SAM" id="Phobius"/>
    </source>
</evidence>
<dbReference type="OrthoDB" id="6134459at2759"/>
<reference evidence="7" key="1">
    <citation type="journal article" date="2020" name="Cell">
        <title>Large-Scale Comparative Analyses of Tick Genomes Elucidate Their Genetic Diversity and Vector Capacities.</title>
        <authorList>
            <consortium name="Tick Genome and Microbiome Consortium (TIGMIC)"/>
            <person name="Jia N."/>
            <person name="Wang J."/>
            <person name="Shi W."/>
            <person name="Du L."/>
            <person name="Sun Y."/>
            <person name="Zhan W."/>
            <person name="Jiang J.F."/>
            <person name="Wang Q."/>
            <person name="Zhang B."/>
            <person name="Ji P."/>
            <person name="Bell-Sakyi L."/>
            <person name="Cui X.M."/>
            <person name="Yuan T.T."/>
            <person name="Jiang B.G."/>
            <person name="Yang W.F."/>
            <person name="Lam T.T."/>
            <person name="Chang Q.C."/>
            <person name="Ding S.J."/>
            <person name="Wang X.J."/>
            <person name="Zhu J.G."/>
            <person name="Ruan X.D."/>
            <person name="Zhao L."/>
            <person name="Wei J.T."/>
            <person name="Ye R.Z."/>
            <person name="Que T.C."/>
            <person name="Du C.H."/>
            <person name="Zhou Y.H."/>
            <person name="Cheng J.X."/>
            <person name="Dai P.F."/>
            <person name="Guo W.B."/>
            <person name="Han X.H."/>
            <person name="Huang E.J."/>
            <person name="Li L.F."/>
            <person name="Wei W."/>
            <person name="Gao Y.C."/>
            <person name="Liu J.Z."/>
            <person name="Shao H.Z."/>
            <person name="Wang X."/>
            <person name="Wang C.C."/>
            <person name="Yang T.C."/>
            <person name="Huo Q.B."/>
            <person name="Li W."/>
            <person name="Chen H.Y."/>
            <person name="Chen S.E."/>
            <person name="Zhou L.G."/>
            <person name="Ni X.B."/>
            <person name="Tian J.H."/>
            <person name="Sheng Y."/>
            <person name="Liu T."/>
            <person name="Pan Y.S."/>
            <person name="Xia L.Y."/>
            <person name="Li J."/>
            <person name="Zhao F."/>
            <person name="Cao W.C."/>
        </authorList>
    </citation>
    <scope>NUCLEOTIDE SEQUENCE</scope>
    <source>
        <strain evidence="7">Rsan-2018</strain>
    </source>
</reference>
<evidence type="ECO:0000313" key="7">
    <source>
        <dbReference type="EMBL" id="KAH7956480.1"/>
    </source>
</evidence>
<keyword evidence="4 5" id="KW-0472">Membrane</keyword>
<feature type="transmembrane region" description="Helical" evidence="5">
    <location>
        <begin position="246"/>
        <end position="271"/>
    </location>
</feature>
<dbReference type="Pfam" id="PF00002">
    <property type="entry name" value="7tm_2"/>
    <property type="match status" value="1"/>
</dbReference>
<feature type="transmembrane region" description="Helical" evidence="5">
    <location>
        <begin position="43"/>
        <end position="68"/>
    </location>
</feature>
<dbReference type="GO" id="GO:0004930">
    <property type="term" value="F:G protein-coupled receptor activity"/>
    <property type="evidence" value="ECO:0007669"/>
    <property type="project" value="InterPro"/>
</dbReference>
<dbReference type="PROSITE" id="PS50261">
    <property type="entry name" value="G_PROTEIN_RECEP_F2_4"/>
    <property type="match status" value="1"/>
</dbReference>
<evidence type="ECO:0000256" key="2">
    <source>
        <dbReference type="ARBA" id="ARBA00022692"/>
    </source>
</evidence>
<dbReference type="InterPro" id="IPR017981">
    <property type="entry name" value="GPCR_2-like_7TM"/>
</dbReference>
<gene>
    <name evidence="7" type="ORF">HPB52_010070</name>
</gene>
<dbReference type="PANTHER" id="PTHR45902">
    <property type="entry name" value="LATROPHILIN RECEPTOR-LIKE PROTEIN A"/>
    <property type="match status" value="1"/>
</dbReference>
<dbReference type="PANTHER" id="PTHR45902:SF2">
    <property type="entry name" value="G-PROTEIN COUPLED RECEPTORS FAMILY 2 PROFILE 2 DOMAIN-CONTAINING PROTEIN"/>
    <property type="match status" value="1"/>
</dbReference>
<name>A0A9D4SY39_RHISA</name>
<dbReference type="GO" id="GO:0007166">
    <property type="term" value="P:cell surface receptor signaling pathway"/>
    <property type="evidence" value="ECO:0007669"/>
    <property type="project" value="InterPro"/>
</dbReference>
<accession>A0A9D4SY39</accession>
<dbReference type="EMBL" id="JABSTV010001250">
    <property type="protein sequence ID" value="KAH7956480.1"/>
    <property type="molecule type" value="Genomic_DNA"/>
</dbReference>
<feature type="domain" description="G-protein coupled receptors family 2 profile 2" evidence="6">
    <location>
        <begin position="44"/>
        <end position="300"/>
    </location>
</feature>
<sequence>MADVFAVGLHTFGDGGYAPHLHKVNGTWVSGTGYEIGTGSTGLLSLLSVIGTSLSIVGVVLTFITYSLFSDLRTLSGTSLLNLLAAFFLSHLLSVIGVERPSDKRLCVTLGFLLHFLWLAVHCWLAAMSRDMYKTFRDNINLQPSPASEDRKSFLKAAAFAWGLPLLLTGLSGVVHFGTVLDQTSDDRITCWILGRGSYLWTFCLPAFVLAVSDVRYFVKAAILTRYTASLQMNRKTRDRMKRRRYLQLFLYAKLLLVLTLTWVAGLAAQLARLKAVWFAFCILASVQGFFVALAYSCNSRVFRLYSRSLRSGNHNRKGYGASDLSGSTDLALLTWEPTPDAV</sequence>
<comment type="caution">
    <text evidence="7">The sequence shown here is derived from an EMBL/GenBank/DDBJ whole genome shotgun (WGS) entry which is preliminary data.</text>
</comment>